<dbReference type="OrthoDB" id="4869494at2"/>
<dbReference type="Pfam" id="PF07811">
    <property type="entry name" value="TadE"/>
    <property type="match status" value="1"/>
</dbReference>
<keyword evidence="1" id="KW-0472">Membrane</keyword>
<evidence type="ECO:0000259" key="2">
    <source>
        <dbReference type="Pfam" id="PF07811"/>
    </source>
</evidence>
<feature type="transmembrane region" description="Helical" evidence="1">
    <location>
        <begin position="21"/>
        <end position="41"/>
    </location>
</feature>
<name>A0A1H9UDX3_9MICO</name>
<reference evidence="4" key="1">
    <citation type="submission" date="2016-10" db="EMBL/GenBank/DDBJ databases">
        <authorList>
            <person name="Varghese N."/>
            <person name="Submissions S."/>
        </authorList>
    </citation>
    <scope>NUCLEOTIDE SEQUENCE [LARGE SCALE GENOMIC DNA]</scope>
    <source>
        <strain evidence="4">CGMCC 1.6963</strain>
    </source>
</reference>
<feature type="domain" description="TadE-like" evidence="2">
    <location>
        <begin position="19"/>
        <end position="62"/>
    </location>
</feature>
<dbReference type="AlphaFoldDB" id="A0A1H9UDX3"/>
<accession>A0A1H9UDX3</accession>
<evidence type="ECO:0000313" key="3">
    <source>
        <dbReference type="EMBL" id="SES07374.1"/>
    </source>
</evidence>
<organism evidence="3 4">
    <name type="scientific">Pedococcus cremeus</name>
    <dbReference type="NCBI Taxonomy" id="587636"/>
    <lineage>
        <taxon>Bacteria</taxon>
        <taxon>Bacillati</taxon>
        <taxon>Actinomycetota</taxon>
        <taxon>Actinomycetes</taxon>
        <taxon>Micrococcales</taxon>
        <taxon>Intrasporangiaceae</taxon>
        <taxon>Pedococcus</taxon>
    </lineage>
</organism>
<dbReference type="RefSeq" id="WP_091757497.1">
    <property type="nucleotide sequence ID" value="NZ_FOHB01000003.1"/>
</dbReference>
<evidence type="ECO:0000313" key="4">
    <source>
        <dbReference type="Proteomes" id="UP000199019"/>
    </source>
</evidence>
<sequence>MTTWWAALRRRRACSAENGSAVVEFVFLAVLMLVPLIYLVMTLGRLQAGAYAASAAAREAGRAYTTASTEAEAEGRADAAASIAFEDQGFGGTGRLSLSCDGTPCLRPEGRIEVTSVVTVPLPLVPSFARDVVPLEVPLSATHVAVVDRFRGAP</sequence>
<evidence type="ECO:0000256" key="1">
    <source>
        <dbReference type="SAM" id="Phobius"/>
    </source>
</evidence>
<proteinExistence type="predicted"/>
<keyword evidence="1" id="KW-1133">Transmembrane helix</keyword>
<gene>
    <name evidence="3" type="ORF">SAMN05216199_1863</name>
</gene>
<keyword evidence="4" id="KW-1185">Reference proteome</keyword>
<protein>
    <recommendedName>
        <fullName evidence="2">TadE-like domain-containing protein</fullName>
    </recommendedName>
</protein>
<dbReference type="EMBL" id="FOHB01000003">
    <property type="protein sequence ID" value="SES07374.1"/>
    <property type="molecule type" value="Genomic_DNA"/>
</dbReference>
<keyword evidence="1" id="KW-0812">Transmembrane</keyword>
<dbReference type="STRING" id="587636.SAMN05216199_1863"/>
<dbReference type="InterPro" id="IPR012495">
    <property type="entry name" value="TadE-like_dom"/>
</dbReference>
<dbReference type="Proteomes" id="UP000199019">
    <property type="component" value="Unassembled WGS sequence"/>
</dbReference>